<proteinExistence type="predicted"/>
<reference evidence="3 4" key="1">
    <citation type="submission" date="2014-04" db="EMBL/GenBank/DDBJ databases">
        <authorList>
            <consortium name="DOE Joint Genome Institute"/>
            <person name="Kuo A."/>
            <person name="Zuccaro A."/>
            <person name="Kohler A."/>
            <person name="Nagy L.G."/>
            <person name="Floudas D."/>
            <person name="Copeland A."/>
            <person name="Barry K.W."/>
            <person name="Cichocki N."/>
            <person name="Veneault-Fourrey C."/>
            <person name="LaButti K."/>
            <person name="Lindquist E.A."/>
            <person name="Lipzen A."/>
            <person name="Lundell T."/>
            <person name="Morin E."/>
            <person name="Murat C."/>
            <person name="Sun H."/>
            <person name="Tunlid A."/>
            <person name="Henrissat B."/>
            <person name="Grigoriev I.V."/>
            <person name="Hibbett D.S."/>
            <person name="Martin F."/>
            <person name="Nordberg H.P."/>
            <person name="Cantor M.N."/>
            <person name="Hua S.X."/>
        </authorList>
    </citation>
    <scope>NUCLEOTIDE SEQUENCE [LARGE SCALE GENOMIC DNA]</scope>
    <source>
        <strain evidence="3 4">MAFF 305830</strain>
    </source>
</reference>
<feature type="compositionally biased region" description="Basic and acidic residues" evidence="2">
    <location>
        <begin position="41"/>
        <end position="53"/>
    </location>
</feature>
<dbReference type="STRING" id="933852.A0A0C2WWI0"/>
<name>A0A0C2WWI0_SERVB</name>
<feature type="coiled-coil region" evidence="1">
    <location>
        <begin position="307"/>
        <end position="334"/>
    </location>
</feature>
<evidence type="ECO:0000313" key="4">
    <source>
        <dbReference type="Proteomes" id="UP000054097"/>
    </source>
</evidence>
<keyword evidence="4" id="KW-1185">Reference proteome</keyword>
<organism evidence="3 4">
    <name type="scientific">Serendipita vermifera MAFF 305830</name>
    <dbReference type="NCBI Taxonomy" id="933852"/>
    <lineage>
        <taxon>Eukaryota</taxon>
        <taxon>Fungi</taxon>
        <taxon>Dikarya</taxon>
        <taxon>Basidiomycota</taxon>
        <taxon>Agaricomycotina</taxon>
        <taxon>Agaricomycetes</taxon>
        <taxon>Sebacinales</taxon>
        <taxon>Serendipitaceae</taxon>
        <taxon>Serendipita</taxon>
    </lineage>
</organism>
<sequence>MFGKAPRFVPQKPSEVPGPGHYTIPEQEGWDAYKQGPLEIVKAERLPKDKPYEGPDAIPSTSDPTRTTKDASRPGKKPEAAPNVVLLRQQIEALQTHNAKLERMYETETKRHQEQAASDKQRIEALVKQTSQLETQLAVAQKTQLESKRELERMADREKTTKLKLERLEAGNRDSGDRSTKTAAMRKELDELQKLHEEGKKAHRAEVQQLKSEFEKHQKTSTDQVAALKKQAEAADVKAQESKKLLLVAQSEINEMQMYGKLAADSVPKSKLEEERLVRYELQMHSIKLERRSLDKDVQMQELVAYLRTSKDQYKLLQSSLADAEAEIAFLRDMTTADEDRSLALVTEAQSLLQDELTERMTGLQSDLAYAKVMQDYHAEWSQVLLEEYKSAGHCAASLEAALTAVLERTAELDGQLQVANVESGTALKRAKEADAQVLALQREIESVKERKEQQILDLATEKDTLAEEGLDLRRKSEDAHRRIQKLETTVREKAAAEKALSDDVEGLTDALQDALRYEHAYKSLCQEVDALVSRNQLVEREAEHLSRFNAEILGHTNPGQKIHYLDRIRRDLADTKQKLALSTKQRDTVLEDNDNLRTELHAYRSLSESQRRGTGITRVNRLPLSMSTMNSSSPENVDTLPKVLEDQTLVIPRSRNSPMTLEDLM</sequence>
<evidence type="ECO:0000256" key="1">
    <source>
        <dbReference type="SAM" id="Coils"/>
    </source>
</evidence>
<dbReference type="HOGENOM" id="CLU_023802_0_0_1"/>
<evidence type="ECO:0000256" key="2">
    <source>
        <dbReference type="SAM" id="MobiDB-lite"/>
    </source>
</evidence>
<evidence type="ECO:0000313" key="3">
    <source>
        <dbReference type="EMBL" id="KIM30488.1"/>
    </source>
</evidence>
<dbReference type="Proteomes" id="UP000054097">
    <property type="component" value="Unassembled WGS sequence"/>
</dbReference>
<evidence type="ECO:0008006" key="5">
    <source>
        <dbReference type="Google" id="ProtNLM"/>
    </source>
</evidence>
<gene>
    <name evidence="3" type="ORF">M408DRAFT_328070</name>
</gene>
<dbReference type="OrthoDB" id="419631at2759"/>
<feature type="coiled-coil region" evidence="1">
    <location>
        <begin position="200"/>
        <end position="245"/>
    </location>
</feature>
<protein>
    <recommendedName>
        <fullName evidence="5">Hyaluronan-mediated motility receptor C-terminal domain-containing protein</fullName>
    </recommendedName>
</protein>
<feature type="coiled-coil region" evidence="1">
    <location>
        <begin position="84"/>
        <end position="168"/>
    </location>
</feature>
<feature type="coiled-coil region" evidence="1">
    <location>
        <begin position="431"/>
        <end position="469"/>
    </location>
</feature>
<dbReference type="EMBL" id="KN824284">
    <property type="protein sequence ID" value="KIM30488.1"/>
    <property type="molecule type" value="Genomic_DNA"/>
</dbReference>
<feature type="compositionally biased region" description="Basic and acidic residues" evidence="2">
    <location>
        <begin position="66"/>
        <end position="79"/>
    </location>
</feature>
<keyword evidence="1" id="KW-0175">Coiled coil</keyword>
<accession>A0A0C2WWI0</accession>
<feature type="region of interest" description="Disordered" evidence="2">
    <location>
        <begin position="1"/>
        <end position="83"/>
    </location>
</feature>
<dbReference type="AlphaFoldDB" id="A0A0C2WWI0"/>
<reference evidence="4" key="2">
    <citation type="submission" date="2015-01" db="EMBL/GenBank/DDBJ databases">
        <title>Evolutionary Origins and Diversification of the Mycorrhizal Mutualists.</title>
        <authorList>
            <consortium name="DOE Joint Genome Institute"/>
            <consortium name="Mycorrhizal Genomics Consortium"/>
            <person name="Kohler A."/>
            <person name="Kuo A."/>
            <person name="Nagy L.G."/>
            <person name="Floudas D."/>
            <person name="Copeland A."/>
            <person name="Barry K.W."/>
            <person name="Cichocki N."/>
            <person name="Veneault-Fourrey C."/>
            <person name="LaButti K."/>
            <person name="Lindquist E.A."/>
            <person name="Lipzen A."/>
            <person name="Lundell T."/>
            <person name="Morin E."/>
            <person name="Murat C."/>
            <person name="Riley R."/>
            <person name="Ohm R."/>
            <person name="Sun H."/>
            <person name="Tunlid A."/>
            <person name="Henrissat B."/>
            <person name="Grigoriev I.V."/>
            <person name="Hibbett D.S."/>
            <person name="Martin F."/>
        </authorList>
    </citation>
    <scope>NUCLEOTIDE SEQUENCE [LARGE SCALE GENOMIC DNA]</scope>
    <source>
        <strain evidence="4">MAFF 305830</strain>
    </source>
</reference>